<feature type="region of interest" description="Disordered" evidence="1">
    <location>
        <begin position="446"/>
        <end position="469"/>
    </location>
</feature>
<sequence>MDSGTVDSGFVDLDILLTRIRHPQSKVHFLDAVKAYKAGALRGALTSAWVALAYDLIAKYRELSAMGDAAATAFLQSWDNATAAGDIAKLLQLEAGILEDATANTQVVNRIARTHLERLREDRHLCAHPAFSAEADLFEPSPELVRLHLVNAVNLVLSQEPLQGKAIFDLYDVDVQSPGFPTAYERILDYVEQRYLARVRAQNVRNFGTVLAKSLLKGVPAQWEPLHRKIIPSLVTVRDRAPQAWPDIFAAIVRLIDNLEPGNRPRAIAFIAAFPDFWPQLQEATRTALQATVNNAVPAALTDYRILAGVTVPQFRAALLAVIAGLDREHLVNAVASQPLADLWPRAVEEYQGSGSWRRSEANFSDLITPFAGRLNGQQLDQLLDAVIDNGQNWDAAETDTLLLALLRNATPADRPSHDARNRFYQHIVRMRRIDKYEDVLTFLQSDGWVPPPPEPPADDESWPRRFGQ</sequence>
<evidence type="ECO:0000313" key="3">
    <source>
        <dbReference type="EMBL" id="UGX92879.1"/>
    </source>
</evidence>
<dbReference type="EMBL" id="JACBFH010000001">
    <property type="protein sequence ID" value="NYY91118.1"/>
    <property type="molecule type" value="Genomic_DNA"/>
</dbReference>
<dbReference type="RefSeq" id="WP_166348641.1">
    <property type="nucleotide sequence ID" value="NZ_CP088280.1"/>
</dbReference>
<reference evidence="3 4" key="1">
    <citation type="journal article" date="2017" name="Syst. Appl. Microbiol.">
        <title>Soybeans inoculated with root zone soils of Canadian native legumes harbour diverse and novel Bradyrhizobium spp. that possess agricultural potential.</title>
        <authorList>
            <person name="Bromfield E.S.P."/>
            <person name="Cloutier S."/>
            <person name="Tambong J.T."/>
            <person name="Tran Thi T.V."/>
        </authorList>
    </citation>
    <scope>NUCLEOTIDE SEQUENCE [LARGE SCALE GENOMIC DNA]</scope>
    <source>
        <strain evidence="3 4">323S2</strain>
    </source>
</reference>
<organism evidence="2">
    <name type="scientific">Bradyrhizobium barranii subsp. barranii</name>
    <dbReference type="NCBI Taxonomy" id="2823807"/>
    <lineage>
        <taxon>Bacteria</taxon>
        <taxon>Pseudomonadati</taxon>
        <taxon>Pseudomonadota</taxon>
        <taxon>Alphaproteobacteria</taxon>
        <taxon>Hyphomicrobiales</taxon>
        <taxon>Nitrobacteraceae</taxon>
        <taxon>Bradyrhizobium</taxon>
        <taxon>Bradyrhizobium barranii</taxon>
    </lineage>
</organism>
<name>A0A7Z0QAZ9_9BRAD</name>
<protein>
    <submittedName>
        <fullName evidence="2">Uncharacterized protein</fullName>
    </submittedName>
</protein>
<reference evidence="2" key="2">
    <citation type="submission" date="2020-06" db="EMBL/GenBank/DDBJ databases">
        <title>Whole Genome Sequence of Bradyrhizobium sp. Strain 323S2.</title>
        <authorList>
            <person name="Bromfield E.S.P."/>
        </authorList>
    </citation>
    <scope>NUCLEOTIDE SEQUENCE [LARGE SCALE GENOMIC DNA]</scope>
    <source>
        <strain evidence="2">323S2</strain>
    </source>
</reference>
<proteinExistence type="predicted"/>
<gene>
    <name evidence="3" type="ORF">G6321_00045835</name>
    <name evidence="2" type="ORF">G6321_22545</name>
</gene>
<dbReference type="EMBL" id="CP088280">
    <property type="protein sequence ID" value="UGX92879.1"/>
    <property type="molecule type" value="Genomic_DNA"/>
</dbReference>
<evidence type="ECO:0000256" key="1">
    <source>
        <dbReference type="SAM" id="MobiDB-lite"/>
    </source>
</evidence>
<dbReference type="AlphaFoldDB" id="A0A7Z0QAZ9"/>
<evidence type="ECO:0000313" key="2">
    <source>
        <dbReference type="EMBL" id="NYY91118.1"/>
    </source>
</evidence>
<dbReference type="Proteomes" id="UP000564836">
    <property type="component" value="Chromosome"/>
</dbReference>
<reference evidence="3 4" key="3">
    <citation type="journal article" date="2022" name="Int. J. Syst. Evol. Microbiol.">
        <title>Strains of Bradyrhizobium barranii sp. nov. associated with legumes native to Canada are symbionts of soybeans and belong to different subspecies (subsp. barranii subsp. nov. and subsp. apii subsp. nov.) and symbiovars (sv. glycinearum and sv. septentrionale).</title>
        <authorList>
            <person name="Bromfield E.S.P."/>
            <person name="Cloutier S."/>
            <person name="Wasai-Hara S."/>
            <person name="Minamisawa K."/>
        </authorList>
    </citation>
    <scope>NUCLEOTIDE SEQUENCE [LARGE SCALE GENOMIC DNA]</scope>
    <source>
        <strain evidence="3 4">323S2</strain>
    </source>
</reference>
<evidence type="ECO:0000313" key="4">
    <source>
        <dbReference type="Proteomes" id="UP000564836"/>
    </source>
</evidence>
<accession>A0A7Z0QAZ9</accession>